<protein>
    <submittedName>
        <fullName evidence="3">Response regulator rcp1</fullName>
    </submittedName>
</protein>
<dbReference type="GO" id="GO:0000160">
    <property type="term" value="P:phosphorelay signal transduction system"/>
    <property type="evidence" value="ECO:0007669"/>
    <property type="project" value="InterPro"/>
</dbReference>
<comment type="caution">
    <text evidence="3">The sequence shown here is derived from an EMBL/GenBank/DDBJ whole genome shotgun (WGS) entry which is preliminary data.</text>
</comment>
<evidence type="ECO:0000256" key="1">
    <source>
        <dbReference type="PROSITE-ProRule" id="PRU00169"/>
    </source>
</evidence>
<keyword evidence="1" id="KW-0597">Phosphoprotein</keyword>
<dbReference type="OrthoDB" id="195863at2"/>
<dbReference type="Gene3D" id="3.40.50.2300">
    <property type="match status" value="1"/>
</dbReference>
<proteinExistence type="predicted"/>
<dbReference type="Proteomes" id="UP000316213">
    <property type="component" value="Unassembled WGS sequence"/>
</dbReference>
<sequence length="178" mass="19964">MLGDSRTKPMEILLVEDGLVDARITIHALRRSGVHHRLTLVRTVHEAILFMKRTGIFSRAPRLDLLLLDMLLPDGTGLDVLEEMREIQPEAGRITTVVLTALEDDTYRKRCDELGVYDYIQKPVSEEEFLRVVRDHKKLMIHLQQAAVASAPDGHEGNSAINAPHFNTAAHHSAQSST</sequence>
<dbReference type="AlphaFoldDB" id="A0A5C6APK7"/>
<feature type="modified residue" description="4-aspartylphosphate" evidence="1">
    <location>
        <position position="69"/>
    </location>
</feature>
<dbReference type="PANTHER" id="PTHR44520:SF2">
    <property type="entry name" value="RESPONSE REGULATOR RCP1"/>
    <property type="match status" value="1"/>
</dbReference>
<dbReference type="Pfam" id="PF00072">
    <property type="entry name" value="Response_reg"/>
    <property type="match status" value="1"/>
</dbReference>
<reference evidence="3 4" key="1">
    <citation type="submission" date="2019-02" db="EMBL/GenBank/DDBJ databases">
        <title>Deep-cultivation of Planctomycetes and their phenomic and genomic characterization uncovers novel biology.</title>
        <authorList>
            <person name="Wiegand S."/>
            <person name="Jogler M."/>
            <person name="Boedeker C."/>
            <person name="Pinto D."/>
            <person name="Vollmers J."/>
            <person name="Rivas-Marin E."/>
            <person name="Kohn T."/>
            <person name="Peeters S.H."/>
            <person name="Heuer A."/>
            <person name="Rast P."/>
            <person name="Oberbeckmann S."/>
            <person name="Bunk B."/>
            <person name="Jeske O."/>
            <person name="Meyerdierks A."/>
            <person name="Storesund J.E."/>
            <person name="Kallscheuer N."/>
            <person name="Luecker S."/>
            <person name="Lage O.M."/>
            <person name="Pohl T."/>
            <person name="Merkel B.J."/>
            <person name="Hornburger P."/>
            <person name="Mueller R.-W."/>
            <person name="Bruemmer F."/>
            <person name="Labrenz M."/>
            <person name="Spormann A.M."/>
            <person name="Op Den Camp H."/>
            <person name="Overmann J."/>
            <person name="Amann R."/>
            <person name="Jetten M.S.M."/>
            <person name="Mascher T."/>
            <person name="Medema M.H."/>
            <person name="Devos D.P."/>
            <person name="Kaster A.-K."/>
            <person name="Ovreas L."/>
            <person name="Rohde M."/>
            <person name="Galperin M.Y."/>
            <person name="Jogler C."/>
        </authorList>
    </citation>
    <scope>NUCLEOTIDE SEQUENCE [LARGE SCALE GENOMIC DNA]</scope>
    <source>
        <strain evidence="3 4">Pla100</strain>
    </source>
</reference>
<keyword evidence="4" id="KW-1185">Reference proteome</keyword>
<dbReference type="SUPFAM" id="SSF52172">
    <property type="entry name" value="CheY-like"/>
    <property type="match status" value="1"/>
</dbReference>
<dbReference type="InterPro" id="IPR052893">
    <property type="entry name" value="TCS_response_regulator"/>
</dbReference>
<gene>
    <name evidence="3" type="primary">rcp1_2</name>
    <name evidence="3" type="ORF">Pla100_11910</name>
</gene>
<dbReference type="InterPro" id="IPR011006">
    <property type="entry name" value="CheY-like_superfamily"/>
</dbReference>
<feature type="domain" description="Response regulatory" evidence="2">
    <location>
        <begin position="11"/>
        <end position="137"/>
    </location>
</feature>
<dbReference type="SMART" id="SM00448">
    <property type="entry name" value="REC"/>
    <property type="match status" value="1"/>
</dbReference>
<dbReference type="EMBL" id="SJPM01000002">
    <property type="protein sequence ID" value="TWU01457.1"/>
    <property type="molecule type" value="Genomic_DNA"/>
</dbReference>
<dbReference type="RefSeq" id="WP_146576756.1">
    <property type="nucleotide sequence ID" value="NZ_SJPM01000002.1"/>
</dbReference>
<dbReference type="PROSITE" id="PS50110">
    <property type="entry name" value="RESPONSE_REGULATORY"/>
    <property type="match status" value="1"/>
</dbReference>
<evidence type="ECO:0000259" key="2">
    <source>
        <dbReference type="PROSITE" id="PS50110"/>
    </source>
</evidence>
<name>A0A5C6APK7_9BACT</name>
<dbReference type="InterPro" id="IPR001789">
    <property type="entry name" value="Sig_transdc_resp-reg_receiver"/>
</dbReference>
<dbReference type="PANTHER" id="PTHR44520">
    <property type="entry name" value="RESPONSE REGULATOR RCP1-RELATED"/>
    <property type="match status" value="1"/>
</dbReference>
<organism evidence="3 4">
    <name type="scientific">Neorhodopirellula pilleata</name>
    <dbReference type="NCBI Taxonomy" id="2714738"/>
    <lineage>
        <taxon>Bacteria</taxon>
        <taxon>Pseudomonadati</taxon>
        <taxon>Planctomycetota</taxon>
        <taxon>Planctomycetia</taxon>
        <taxon>Pirellulales</taxon>
        <taxon>Pirellulaceae</taxon>
        <taxon>Neorhodopirellula</taxon>
    </lineage>
</organism>
<accession>A0A5C6APK7</accession>
<evidence type="ECO:0000313" key="4">
    <source>
        <dbReference type="Proteomes" id="UP000316213"/>
    </source>
</evidence>
<evidence type="ECO:0000313" key="3">
    <source>
        <dbReference type="EMBL" id="TWU01457.1"/>
    </source>
</evidence>